<dbReference type="InterPro" id="IPR042099">
    <property type="entry name" value="ANL_N_sf"/>
</dbReference>
<dbReference type="AlphaFoldDB" id="A0A4U7J767"/>
<gene>
    <name evidence="5" type="ORF">EHE19_005650</name>
</gene>
<reference evidence="5 6" key="1">
    <citation type="submission" date="2020-09" db="EMBL/GenBank/DDBJ databases">
        <title>Characterization and genome sequencing of Ruminiclostridium sp. nov. MA18.</title>
        <authorList>
            <person name="Rettenmaier R."/>
            <person name="Kowollik M.-L."/>
            <person name="Liebl W."/>
            <person name="Zverlov V."/>
        </authorList>
    </citation>
    <scope>NUCLEOTIDE SEQUENCE [LARGE SCALE GENOMIC DNA]</scope>
    <source>
        <strain evidence="5 6">MA18</strain>
    </source>
</reference>
<dbReference type="PANTHER" id="PTHR43272">
    <property type="entry name" value="LONG-CHAIN-FATTY-ACID--COA LIGASE"/>
    <property type="match status" value="1"/>
</dbReference>
<dbReference type="InterPro" id="IPR000873">
    <property type="entry name" value="AMP-dep_synth/lig_dom"/>
</dbReference>
<accession>A0A4U7J767</accession>
<feature type="domain" description="AMP-dependent synthetase/ligase" evidence="4">
    <location>
        <begin position="36"/>
        <end position="435"/>
    </location>
</feature>
<dbReference type="Proteomes" id="UP000306409">
    <property type="component" value="Chromosome"/>
</dbReference>
<dbReference type="GO" id="GO:0004467">
    <property type="term" value="F:long-chain fatty acid-CoA ligase activity"/>
    <property type="evidence" value="ECO:0007669"/>
    <property type="project" value="UniProtKB-EC"/>
</dbReference>
<dbReference type="Pfam" id="PF00501">
    <property type="entry name" value="AMP-binding"/>
    <property type="match status" value="1"/>
</dbReference>
<dbReference type="PANTHER" id="PTHR43272:SF33">
    <property type="entry name" value="AMP-BINDING DOMAIN-CONTAINING PROTEIN-RELATED"/>
    <property type="match status" value="1"/>
</dbReference>
<dbReference type="Gene3D" id="3.40.50.12780">
    <property type="entry name" value="N-terminal domain of ligase-like"/>
    <property type="match status" value="1"/>
</dbReference>
<protein>
    <submittedName>
        <fullName evidence="5">AMP-binding protein</fullName>
    </submittedName>
</protein>
<evidence type="ECO:0000256" key="3">
    <source>
        <dbReference type="ARBA" id="ARBA00024484"/>
    </source>
</evidence>
<evidence type="ECO:0000256" key="2">
    <source>
        <dbReference type="ARBA" id="ARBA00022840"/>
    </source>
</evidence>
<name>A0A4U7J767_9FIRM</name>
<dbReference type="SUPFAM" id="SSF56801">
    <property type="entry name" value="Acetyl-CoA synthetase-like"/>
    <property type="match status" value="1"/>
</dbReference>
<dbReference type="GO" id="GO:0016020">
    <property type="term" value="C:membrane"/>
    <property type="evidence" value="ECO:0007669"/>
    <property type="project" value="TreeGrafter"/>
</dbReference>
<dbReference type="RefSeq" id="WP_137699075.1">
    <property type="nucleotide sequence ID" value="NZ_CP061336.1"/>
</dbReference>
<evidence type="ECO:0000259" key="4">
    <source>
        <dbReference type="Pfam" id="PF00501"/>
    </source>
</evidence>
<dbReference type="KEGG" id="rher:EHE19_005650"/>
<sequence length="610" mass="68181">MNKKGVTLSNKNGRKTVTGLGYYECTQVDSFKKLIQNSIKKFQNKTAFKFKRDNAIIEKNYIEFGNEINALGTALHHLGLKNKRIALISENRYEWALSFFSIVNGTGVAVPLDKHLPQVEIENLINRGEVDAIFYSSHFNKEMLELSKKNINIKQFICMDKLEQGYPSIFSDIQTLIKIGKELLEKGDNSFVDTEINPEELSLLLFTSGTTSIAKGVKLNQRNICTNVSAIKSMIKVYPSDVHLSILPLHHTFELSAGMAFMINNGVCIAYSEGIKYIAKNLKEFNVTALVVVPAILEAIYKKVQEGIKKSGREKIVRRLGKLSNALLKVKIDLRRIIFKKILAQIGPNLRIAVTGAAPIDKDVVNGFGMLGLNVIQGYGLTETSPVVALNNDFYNKPGTIGQPMKGIEVAIDNPDENGMGEIITRGSNVMMGYYQDDNATEEAIDSEGWFHTGDLGFIDDEGFITITGRAKSMIVLNNGKKAFPEEYEMLLNNIAGVKESYVWGNTAPDGDIQVCAKLVLDKSKLKEKLGNVPSDTELADILQREIKNINQGMPQYKIIRYFVISYEELVKTTTLKIKRPVEYNKITDLQVKLNTNMRKINGTNIDNII</sequence>
<dbReference type="EMBL" id="CP061336">
    <property type="protein sequence ID" value="QNU67929.1"/>
    <property type="molecule type" value="Genomic_DNA"/>
</dbReference>
<keyword evidence="6" id="KW-1185">Reference proteome</keyword>
<dbReference type="PROSITE" id="PS00455">
    <property type="entry name" value="AMP_BINDING"/>
    <property type="match status" value="1"/>
</dbReference>
<dbReference type="InterPro" id="IPR020845">
    <property type="entry name" value="AMP-binding_CS"/>
</dbReference>
<evidence type="ECO:0000313" key="5">
    <source>
        <dbReference type="EMBL" id="QNU67929.1"/>
    </source>
</evidence>
<proteinExistence type="predicted"/>
<evidence type="ECO:0000313" key="6">
    <source>
        <dbReference type="Proteomes" id="UP000306409"/>
    </source>
</evidence>
<dbReference type="InterPro" id="IPR045851">
    <property type="entry name" value="AMP-bd_C_sf"/>
</dbReference>
<keyword evidence="1" id="KW-0547">Nucleotide-binding</keyword>
<dbReference type="OrthoDB" id="9778383at2"/>
<keyword evidence="2" id="KW-0067">ATP-binding</keyword>
<evidence type="ECO:0000256" key="1">
    <source>
        <dbReference type="ARBA" id="ARBA00022741"/>
    </source>
</evidence>
<dbReference type="GO" id="GO:0005524">
    <property type="term" value="F:ATP binding"/>
    <property type="evidence" value="ECO:0007669"/>
    <property type="project" value="UniProtKB-KW"/>
</dbReference>
<organism evidence="5 6">
    <name type="scientific">Ruminiclostridium herbifermentans</name>
    <dbReference type="NCBI Taxonomy" id="2488810"/>
    <lineage>
        <taxon>Bacteria</taxon>
        <taxon>Bacillati</taxon>
        <taxon>Bacillota</taxon>
        <taxon>Clostridia</taxon>
        <taxon>Eubacteriales</taxon>
        <taxon>Oscillospiraceae</taxon>
        <taxon>Ruminiclostridium</taxon>
    </lineage>
</organism>
<comment type="catalytic activity">
    <reaction evidence="3">
        <text>a long-chain fatty acid + ATP + CoA = a long-chain fatty acyl-CoA + AMP + diphosphate</text>
        <dbReference type="Rhea" id="RHEA:15421"/>
        <dbReference type="ChEBI" id="CHEBI:30616"/>
        <dbReference type="ChEBI" id="CHEBI:33019"/>
        <dbReference type="ChEBI" id="CHEBI:57287"/>
        <dbReference type="ChEBI" id="CHEBI:57560"/>
        <dbReference type="ChEBI" id="CHEBI:83139"/>
        <dbReference type="ChEBI" id="CHEBI:456215"/>
        <dbReference type="EC" id="6.2.1.3"/>
    </reaction>
    <physiologicalReaction direction="left-to-right" evidence="3">
        <dbReference type="Rhea" id="RHEA:15422"/>
    </physiologicalReaction>
</comment>
<dbReference type="Gene3D" id="3.30.300.30">
    <property type="match status" value="1"/>
</dbReference>